<organism evidence="2 3">
    <name type="scientific">Ructibacterium gallinarum</name>
    <dbReference type="NCBI Taxonomy" id="2779355"/>
    <lineage>
        <taxon>Bacteria</taxon>
        <taxon>Bacillati</taxon>
        <taxon>Bacillota</taxon>
        <taxon>Clostridia</taxon>
        <taxon>Eubacteriales</taxon>
        <taxon>Oscillospiraceae</taxon>
        <taxon>Ructibacterium</taxon>
    </lineage>
</organism>
<dbReference type="Pfam" id="PF09924">
    <property type="entry name" value="LPG_synthase_C"/>
    <property type="match status" value="1"/>
</dbReference>
<reference evidence="2" key="1">
    <citation type="submission" date="2020-10" db="EMBL/GenBank/DDBJ databases">
        <title>ChiBAC.</title>
        <authorList>
            <person name="Zenner C."/>
            <person name="Hitch T.C.A."/>
            <person name="Clavel T."/>
        </authorList>
    </citation>
    <scope>NUCLEOTIDE SEQUENCE</scope>
    <source>
        <strain evidence="2">DSM 107454</strain>
    </source>
</reference>
<dbReference type="Proteomes" id="UP000806542">
    <property type="component" value="Unassembled WGS sequence"/>
</dbReference>
<dbReference type="InterPro" id="IPR024320">
    <property type="entry name" value="LPG_synthase_C"/>
</dbReference>
<dbReference type="RefSeq" id="WP_226392936.1">
    <property type="nucleotide sequence ID" value="NZ_JADCKB010000015.1"/>
</dbReference>
<evidence type="ECO:0000313" key="2">
    <source>
        <dbReference type="EMBL" id="MBE5040383.1"/>
    </source>
</evidence>
<sequence>MLELQKITLDKKDVISRYLQRKCSKNSEFTFTNLFMWRKSYDMRYVILNDMLCIMPQHRGGPRSATFPIGFMREDGSEGDIVPVIEMLLEYFRETGAEPLIRLYDDDAVERLIKAFPGKFLITEDVNYFDYVYRVEDLTRLAGKRYHGKKNHINRFKKLYHWEYQKMTPENSGECIALFDRWYTNKKNEIPGIEEEREAVLELFRNWKDLDITGGCIRVDGKMVAFSVGEPLCKKMAVIHLEHADTDYEGAFTIMNQQFLEHEWQDFELVNREEDMGIPGMRKAKESYRPVFMVKKYVATMMSEVKA</sequence>
<dbReference type="PANTHER" id="PTHR41373:SF1">
    <property type="entry name" value="PHOSPHATIDYLGLYCEROL LYSYLTRANSFERASE C-TERMINAL DOMAIN-CONTAINING PROTEIN"/>
    <property type="match status" value="1"/>
</dbReference>
<protein>
    <submittedName>
        <fullName evidence="2">DUF2156 domain-containing protein</fullName>
    </submittedName>
</protein>
<dbReference type="InterPro" id="IPR016732">
    <property type="entry name" value="UCP018688"/>
</dbReference>
<keyword evidence="3" id="KW-1185">Reference proteome</keyword>
<dbReference type="SUPFAM" id="SSF55729">
    <property type="entry name" value="Acyl-CoA N-acyltransferases (Nat)"/>
    <property type="match status" value="2"/>
</dbReference>
<dbReference type="AlphaFoldDB" id="A0A9D5LYK1"/>
<proteinExistence type="predicted"/>
<dbReference type="PANTHER" id="PTHR41373">
    <property type="entry name" value="DUF2156 DOMAIN-CONTAINING PROTEIN"/>
    <property type="match status" value="1"/>
</dbReference>
<feature type="domain" description="Phosphatidylglycerol lysyltransferase C-terminal" evidence="1">
    <location>
        <begin position="25"/>
        <end position="299"/>
    </location>
</feature>
<gene>
    <name evidence="2" type="ORF">INF28_07895</name>
</gene>
<accession>A0A9D5LYK1</accession>
<name>A0A9D5LYK1_9FIRM</name>
<dbReference type="InterPro" id="IPR016181">
    <property type="entry name" value="Acyl_CoA_acyltransferase"/>
</dbReference>
<comment type="caution">
    <text evidence="2">The sequence shown here is derived from an EMBL/GenBank/DDBJ whole genome shotgun (WGS) entry which is preliminary data.</text>
</comment>
<evidence type="ECO:0000259" key="1">
    <source>
        <dbReference type="Pfam" id="PF09924"/>
    </source>
</evidence>
<dbReference type="Gene3D" id="3.40.630.30">
    <property type="match status" value="1"/>
</dbReference>
<dbReference type="EMBL" id="JADCKB010000015">
    <property type="protein sequence ID" value="MBE5040383.1"/>
    <property type="molecule type" value="Genomic_DNA"/>
</dbReference>
<dbReference type="PIRSF" id="PIRSF018688">
    <property type="entry name" value="UCP018688"/>
    <property type="match status" value="1"/>
</dbReference>
<evidence type="ECO:0000313" key="3">
    <source>
        <dbReference type="Proteomes" id="UP000806542"/>
    </source>
</evidence>